<evidence type="ECO:0000313" key="2">
    <source>
        <dbReference type="EMBL" id="CAG8467676.1"/>
    </source>
</evidence>
<accession>A0ABM8VX07</accession>
<evidence type="ECO:0000313" key="3">
    <source>
        <dbReference type="Proteomes" id="UP000789901"/>
    </source>
</evidence>
<feature type="region of interest" description="Disordered" evidence="1">
    <location>
        <begin position="1"/>
        <end position="47"/>
    </location>
</feature>
<organism evidence="2 3">
    <name type="scientific">Gigaspora margarita</name>
    <dbReference type="NCBI Taxonomy" id="4874"/>
    <lineage>
        <taxon>Eukaryota</taxon>
        <taxon>Fungi</taxon>
        <taxon>Fungi incertae sedis</taxon>
        <taxon>Mucoromycota</taxon>
        <taxon>Glomeromycotina</taxon>
        <taxon>Glomeromycetes</taxon>
        <taxon>Diversisporales</taxon>
        <taxon>Gigasporaceae</taxon>
        <taxon>Gigaspora</taxon>
    </lineage>
</organism>
<keyword evidence="3" id="KW-1185">Reference proteome</keyword>
<dbReference type="EMBL" id="CAJVQB010000108">
    <property type="protein sequence ID" value="CAG8467676.1"/>
    <property type="molecule type" value="Genomic_DNA"/>
</dbReference>
<feature type="compositionally biased region" description="Polar residues" evidence="1">
    <location>
        <begin position="33"/>
        <end position="47"/>
    </location>
</feature>
<sequence length="47" mass="5150">MEEETNNTNSNLSMNKELSDNIMPNPPLAETSPIDTTNMEIPSSLAL</sequence>
<dbReference type="Proteomes" id="UP000789901">
    <property type="component" value="Unassembled WGS sequence"/>
</dbReference>
<reference evidence="2 3" key="1">
    <citation type="submission" date="2021-06" db="EMBL/GenBank/DDBJ databases">
        <authorList>
            <person name="Kallberg Y."/>
            <person name="Tangrot J."/>
            <person name="Rosling A."/>
        </authorList>
    </citation>
    <scope>NUCLEOTIDE SEQUENCE [LARGE SCALE GENOMIC DNA]</scope>
    <source>
        <strain evidence="2 3">120-4 pot B 10/14</strain>
    </source>
</reference>
<proteinExistence type="predicted"/>
<feature type="compositionally biased region" description="Low complexity" evidence="1">
    <location>
        <begin position="1"/>
        <end position="15"/>
    </location>
</feature>
<protein>
    <submittedName>
        <fullName evidence="2">2671_t:CDS:1</fullName>
    </submittedName>
</protein>
<name>A0ABM8VX07_GIGMA</name>
<comment type="caution">
    <text evidence="2">The sequence shown here is derived from an EMBL/GenBank/DDBJ whole genome shotgun (WGS) entry which is preliminary data.</text>
</comment>
<evidence type="ECO:0000256" key="1">
    <source>
        <dbReference type="SAM" id="MobiDB-lite"/>
    </source>
</evidence>
<gene>
    <name evidence="2" type="ORF">GMARGA_LOCUS621</name>
</gene>